<dbReference type="InterPro" id="IPR048333">
    <property type="entry name" value="HA2_WH"/>
</dbReference>
<dbReference type="InterPro" id="IPR003593">
    <property type="entry name" value="AAA+_ATPase"/>
</dbReference>
<evidence type="ECO:0000256" key="1">
    <source>
        <dbReference type="ARBA" id="ARBA00012552"/>
    </source>
</evidence>
<dbReference type="InterPro" id="IPR001650">
    <property type="entry name" value="Helicase_C-like"/>
</dbReference>
<proteinExistence type="inferred from homology"/>
<dbReference type="EC" id="3.6.4.13" evidence="1"/>
<evidence type="ECO:0000256" key="4">
    <source>
        <dbReference type="ARBA" id="ARBA00022801"/>
    </source>
</evidence>
<dbReference type="PANTHER" id="PTHR18934:SF91">
    <property type="entry name" value="PRE-MRNA-SPLICING FACTOR ATP-DEPENDENT RNA HELICASE PRP16"/>
    <property type="match status" value="1"/>
</dbReference>
<dbReference type="GO" id="GO:0005524">
    <property type="term" value="F:ATP binding"/>
    <property type="evidence" value="ECO:0007669"/>
    <property type="project" value="UniProtKB-KW"/>
</dbReference>
<evidence type="ECO:0000256" key="3">
    <source>
        <dbReference type="ARBA" id="ARBA00022741"/>
    </source>
</evidence>
<organism evidence="11 12">
    <name type="scientific">Allacma fusca</name>
    <dbReference type="NCBI Taxonomy" id="39272"/>
    <lineage>
        <taxon>Eukaryota</taxon>
        <taxon>Metazoa</taxon>
        <taxon>Ecdysozoa</taxon>
        <taxon>Arthropoda</taxon>
        <taxon>Hexapoda</taxon>
        <taxon>Collembola</taxon>
        <taxon>Symphypleona</taxon>
        <taxon>Sminthuridae</taxon>
        <taxon>Allacma</taxon>
    </lineage>
</organism>
<evidence type="ECO:0000256" key="8">
    <source>
        <dbReference type="ARBA" id="ARBA00047984"/>
    </source>
</evidence>
<keyword evidence="4" id="KW-0378">Hydrolase</keyword>
<dbReference type="EMBL" id="CAJVCH010004153">
    <property type="protein sequence ID" value="CAG7651935.1"/>
    <property type="molecule type" value="Genomic_DNA"/>
</dbReference>
<dbReference type="PROSITE" id="PS00690">
    <property type="entry name" value="DEAH_ATP_HELICASE"/>
    <property type="match status" value="1"/>
</dbReference>
<dbReference type="InterPro" id="IPR014001">
    <property type="entry name" value="Helicase_ATP-bd"/>
</dbReference>
<dbReference type="Pfam" id="PF21010">
    <property type="entry name" value="HA2_C"/>
    <property type="match status" value="1"/>
</dbReference>
<comment type="similarity">
    <text evidence="7">Belongs to the DEAD box helicase family. DEAH subfamily. PRP16 sub-subfamily.</text>
</comment>
<dbReference type="InterPro" id="IPR011709">
    <property type="entry name" value="DEAD-box_helicase_OB_fold"/>
</dbReference>
<dbReference type="OrthoDB" id="10253254at2759"/>
<evidence type="ECO:0000313" key="11">
    <source>
        <dbReference type="EMBL" id="CAG7651935.1"/>
    </source>
</evidence>
<dbReference type="AlphaFoldDB" id="A0A8J2NQP1"/>
<dbReference type="InterPro" id="IPR011545">
    <property type="entry name" value="DEAD/DEAH_box_helicase_dom"/>
</dbReference>
<dbReference type="PROSITE" id="PS51192">
    <property type="entry name" value="HELICASE_ATP_BIND_1"/>
    <property type="match status" value="1"/>
</dbReference>
<evidence type="ECO:0000256" key="2">
    <source>
        <dbReference type="ARBA" id="ARBA00022664"/>
    </source>
</evidence>
<accession>A0A8J2NQP1</accession>
<protein>
    <recommendedName>
        <fullName evidence="1">RNA helicase</fullName>
        <ecNumber evidence="1">3.6.4.13</ecNumber>
    </recommendedName>
</protein>
<comment type="catalytic activity">
    <reaction evidence="8">
        <text>ATP + H2O = ADP + phosphate + H(+)</text>
        <dbReference type="Rhea" id="RHEA:13065"/>
        <dbReference type="ChEBI" id="CHEBI:15377"/>
        <dbReference type="ChEBI" id="CHEBI:15378"/>
        <dbReference type="ChEBI" id="CHEBI:30616"/>
        <dbReference type="ChEBI" id="CHEBI:43474"/>
        <dbReference type="ChEBI" id="CHEBI:456216"/>
        <dbReference type="EC" id="3.6.4.13"/>
    </reaction>
</comment>
<evidence type="ECO:0000256" key="6">
    <source>
        <dbReference type="ARBA" id="ARBA00022840"/>
    </source>
</evidence>
<dbReference type="SMART" id="SM00382">
    <property type="entry name" value="AAA"/>
    <property type="match status" value="1"/>
</dbReference>
<keyword evidence="5" id="KW-0347">Helicase</keyword>
<keyword evidence="3" id="KW-0547">Nucleotide-binding</keyword>
<keyword evidence="12" id="KW-1185">Reference proteome</keyword>
<dbReference type="Proteomes" id="UP000708208">
    <property type="component" value="Unassembled WGS sequence"/>
</dbReference>
<dbReference type="CDD" id="cd18791">
    <property type="entry name" value="SF2_C_RHA"/>
    <property type="match status" value="1"/>
</dbReference>
<dbReference type="Pfam" id="PF00271">
    <property type="entry name" value="Helicase_C"/>
    <property type="match status" value="1"/>
</dbReference>
<dbReference type="SMART" id="SM00490">
    <property type="entry name" value="HELICc"/>
    <property type="match status" value="1"/>
</dbReference>
<dbReference type="Pfam" id="PF04408">
    <property type="entry name" value="WHD_HA2"/>
    <property type="match status" value="1"/>
</dbReference>
<keyword evidence="6" id="KW-0067">ATP-binding</keyword>
<dbReference type="Pfam" id="PF00270">
    <property type="entry name" value="DEAD"/>
    <property type="match status" value="1"/>
</dbReference>
<dbReference type="FunFam" id="3.40.50.300:FF:000615">
    <property type="entry name" value="pre-mRNA-splicing factor ATP-dependent RNA helicase DEAH7"/>
    <property type="match status" value="1"/>
</dbReference>
<evidence type="ECO:0000256" key="7">
    <source>
        <dbReference type="ARBA" id="ARBA00038040"/>
    </source>
</evidence>
<dbReference type="SMART" id="SM00847">
    <property type="entry name" value="HA2"/>
    <property type="match status" value="1"/>
</dbReference>
<evidence type="ECO:0000256" key="5">
    <source>
        <dbReference type="ARBA" id="ARBA00022806"/>
    </source>
</evidence>
<feature type="domain" description="Helicase C-terminal" evidence="10">
    <location>
        <begin position="211"/>
        <end position="391"/>
    </location>
</feature>
<dbReference type="GO" id="GO:0006397">
    <property type="term" value="P:mRNA processing"/>
    <property type="evidence" value="ECO:0007669"/>
    <property type="project" value="UniProtKB-KW"/>
</dbReference>
<gene>
    <name evidence="11" type="ORF">AFUS01_LOCUS781</name>
</gene>
<evidence type="ECO:0000259" key="9">
    <source>
        <dbReference type="PROSITE" id="PS51192"/>
    </source>
</evidence>
<dbReference type="PROSITE" id="PS51194">
    <property type="entry name" value="HELICASE_CTER"/>
    <property type="match status" value="1"/>
</dbReference>
<dbReference type="Pfam" id="PF07717">
    <property type="entry name" value="OB_NTP_bind"/>
    <property type="match status" value="1"/>
</dbReference>
<dbReference type="SMART" id="SM00487">
    <property type="entry name" value="DEXDc"/>
    <property type="match status" value="1"/>
</dbReference>
<dbReference type="FunFam" id="3.40.50.300:FF:000145">
    <property type="entry name" value="probable ATP-dependent RNA helicase DHX40"/>
    <property type="match status" value="1"/>
</dbReference>
<dbReference type="GO" id="GO:0003724">
    <property type="term" value="F:RNA helicase activity"/>
    <property type="evidence" value="ECO:0007669"/>
    <property type="project" value="UniProtKB-EC"/>
</dbReference>
<feature type="domain" description="Helicase ATP-binding" evidence="9">
    <location>
        <begin position="34"/>
        <end position="197"/>
    </location>
</feature>
<dbReference type="InterPro" id="IPR007502">
    <property type="entry name" value="Helicase-assoc_dom"/>
</dbReference>
<comment type="caution">
    <text evidence="11">The sequence shown here is derived from an EMBL/GenBank/DDBJ whole genome shotgun (WGS) entry which is preliminary data.</text>
</comment>
<evidence type="ECO:0000313" key="12">
    <source>
        <dbReference type="Proteomes" id="UP000708208"/>
    </source>
</evidence>
<dbReference type="GO" id="GO:0016787">
    <property type="term" value="F:hydrolase activity"/>
    <property type="evidence" value="ECO:0007669"/>
    <property type="project" value="UniProtKB-KW"/>
</dbReference>
<dbReference type="InterPro" id="IPR002464">
    <property type="entry name" value="DNA/RNA_helicase_DEAH_CS"/>
</dbReference>
<reference evidence="11" key="1">
    <citation type="submission" date="2021-06" db="EMBL/GenBank/DDBJ databases">
        <authorList>
            <person name="Hodson N. C."/>
            <person name="Mongue J. A."/>
            <person name="Jaron S. K."/>
        </authorList>
    </citation>
    <scope>NUCLEOTIDE SEQUENCE</scope>
</reference>
<evidence type="ECO:0000259" key="10">
    <source>
        <dbReference type="PROSITE" id="PS51194"/>
    </source>
</evidence>
<dbReference type="PANTHER" id="PTHR18934">
    <property type="entry name" value="ATP-DEPENDENT RNA HELICASE"/>
    <property type="match status" value="1"/>
</dbReference>
<dbReference type="GO" id="GO:0003723">
    <property type="term" value="F:RNA binding"/>
    <property type="evidence" value="ECO:0007669"/>
    <property type="project" value="TreeGrafter"/>
</dbReference>
<sequence>MEQAKMSIPSEYNLQKISEQKRTLPIYSMKERFLKIIKANQVVIVKGETGSGKSTQLTQYLYEAGFAIHGKIGCTQPRRIAAKSLAQRVADEMGSNLGDKVGYKIRFDYTAAADTSIIYMTDGILLNELALEPQIYSYSVIILDEAHERLVNTDMLLGILKSTIKRRPDLKIIITSATLDSAKFSRYFDNAIIFEIPGRTFPVDILYESNPVPDHINACLSTILKIHRTEKSGDVLVFLPGQQEIELLCDKIVEVDGPGELLVLPCYASLTMEEQNKVFEPVTPEYKRKIVVATNIAETSLTIDGIVYVVDSGIMKESQYNPRTRMTTLVQRPITQAQAIQRSGRAGRTRPGKAFRLYSETYFSKMAEAPVPEIQRSNLESNILLLVANGVEDIYKFDFMDPPSPESIRSCLIELQDLQALTSTGGLTSLGRQMSRFPLDPRLSRMLITSSELNCSEEILKIVSMLSVQSSTGKVFFRPRKLQRLADMAKARFFNVKGDYTTLLNVFNSWIANNKSERWCRENFINFKALEESVNISQVARKSSRGFGYLPYSSPNNFAFIHAGSALFRNPPQWVIYEELKNLSGKPNLINVIAIQPDWIQLYAPGFYKKMMTVLPGDISANNTLDLDDLVTMLQL</sequence>
<name>A0A8J2NQP1_9HEXA</name>
<keyword evidence="2" id="KW-0507">mRNA processing</keyword>